<sequence length="93" mass="10679">MRRFERIYDVVEPVEEYPMEAITQYTSTIVPTYSNFLQRPLTTKSKTSTASRVEDSQSRCFQGQQRAKHTSSAVRFSSGISRKESPHEFTGPL</sequence>
<evidence type="ECO:0000256" key="1">
    <source>
        <dbReference type="SAM" id="MobiDB-lite"/>
    </source>
</evidence>
<gene>
    <name evidence="2" type="ORF">Aory04_000211800</name>
</gene>
<reference evidence="2" key="1">
    <citation type="submission" date="2023-04" db="EMBL/GenBank/DDBJ databases">
        <title>Aspergillus oryzae NBRC 4228.</title>
        <authorList>
            <person name="Ichikawa N."/>
            <person name="Sato H."/>
            <person name="Tonouchi N."/>
        </authorList>
    </citation>
    <scope>NUCLEOTIDE SEQUENCE</scope>
    <source>
        <strain evidence="2">NBRC 4228</strain>
    </source>
</reference>
<protein>
    <submittedName>
        <fullName evidence="2">Unnamed protein product</fullName>
    </submittedName>
</protein>
<accession>A0AAN5BU49</accession>
<feature type="compositionally biased region" description="Polar residues" evidence="1">
    <location>
        <begin position="58"/>
        <end position="80"/>
    </location>
</feature>
<dbReference type="AlphaFoldDB" id="A0AAN5BU49"/>
<proteinExistence type="predicted"/>
<evidence type="ECO:0000313" key="3">
    <source>
        <dbReference type="Proteomes" id="UP001165205"/>
    </source>
</evidence>
<name>A0AAN5BU49_ASPOZ</name>
<organism evidence="2 3">
    <name type="scientific">Aspergillus oryzae</name>
    <name type="common">Yellow koji mold</name>
    <dbReference type="NCBI Taxonomy" id="5062"/>
    <lineage>
        <taxon>Eukaryota</taxon>
        <taxon>Fungi</taxon>
        <taxon>Dikarya</taxon>
        <taxon>Ascomycota</taxon>
        <taxon>Pezizomycotina</taxon>
        <taxon>Eurotiomycetes</taxon>
        <taxon>Eurotiomycetidae</taxon>
        <taxon>Eurotiales</taxon>
        <taxon>Aspergillaceae</taxon>
        <taxon>Aspergillus</taxon>
        <taxon>Aspergillus subgen. Circumdati</taxon>
    </lineage>
</organism>
<comment type="caution">
    <text evidence="2">The sequence shown here is derived from an EMBL/GenBank/DDBJ whole genome shotgun (WGS) entry which is preliminary data.</text>
</comment>
<feature type="region of interest" description="Disordered" evidence="1">
    <location>
        <begin position="43"/>
        <end position="93"/>
    </location>
</feature>
<evidence type="ECO:0000313" key="2">
    <source>
        <dbReference type="EMBL" id="GMG24983.1"/>
    </source>
</evidence>
<dbReference type="Proteomes" id="UP001165205">
    <property type="component" value="Unassembled WGS sequence"/>
</dbReference>
<dbReference type="EMBL" id="BSYA01000015">
    <property type="protein sequence ID" value="GMG24983.1"/>
    <property type="molecule type" value="Genomic_DNA"/>
</dbReference>